<dbReference type="InterPro" id="IPR013098">
    <property type="entry name" value="Ig_I-set"/>
</dbReference>
<evidence type="ECO:0000256" key="2">
    <source>
        <dbReference type="ARBA" id="ARBA00023319"/>
    </source>
</evidence>
<gene>
    <name evidence="5" type="primary">mypn</name>
</gene>
<evidence type="ECO:0000313" key="5">
    <source>
        <dbReference type="Ensembl" id="ENSSMAP00000020564.2"/>
    </source>
</evidence>
<dbReference type="Proteomes" id="UP000694558">
    <property type="component" value="Chromosome 15"/>
</dbReference>
<dbReference type="InterPro" id="IPR003599">
    <property type="entry name" value="Ig_sub"/>
</dbReference>
<evidence type="ECO:0000256" key="3">
    <source>
        <dbReference type="SAM" id="MobiDB-lite"/>
    </source>
</evidence>
<dbReference type="PANTHER" id="PTHR47633:SF4">
    <property type="entry name" value="MYOPALLADIN ISOFORM X1"/>
    <property type="match status" value="1"/>
</dbReference>
<dbReference type="SMART" id="SM00408">
    <property type="entry name" value="IGc2"/>
    <property type="match status" value="4"/>
</dbReference>
<feature type="region of interest" description="Disordered" evidence="3">
    <location>
        <begin position="240"/>
        <end position="302"/>
    </location>
</feature>
<dbReference type="SUPFAM" id="SSF48726">
    <property type="entry name" value="Immunoglobulin"/>
    <property type="match status" value="5"/>
</dbReference>
<feature type="region of interest" description="Disordered" evidence="3">
    <location>
        <begin position="464"/>
        <end position="484"/>
    </location>
</feature>
<dbReference type="Pfam" id="PF07679">
    <property type="entry name" value="I-set"/>
    <property type="match status" value="5"/>
</dbReference>
<dbReference type="PROSITE" id="PS50835">
    <property type="entry name" value="IG_LIKE"/>
    <property type="match status" value="5"/>
</dbReference>
<dbReference type="GeneTree" id="ENSGT00940000153441"/>
<evidence type="ECO:0000256" key="1">
    <source>
        <dbReference type="ARBA" id="ARBA00023157"/>
    </source>
</evidence>
<evidence type="ECO:0000259" key="4">
    <source>
        <dbReference type="PROSITE" id="PS50835"/>
    </source>
</evidence>
<dbReference type="InterPro" id="IPR013783">
    <property type="entry name" value="Ig-like_fold"/>
</dbReference>
<feature type="compositionally biased region" description="Acidic residues" evidence="3">
    <location>
        <begin position="271"/>
        <end position="288"/>
    </location>
</feature>
<dbReference type="Ensembl" id="ENSSMAT00000020815.2">
    <property type="protein sequence ID" value="ENSSMAP00000020564.2"/>
    <property type="gene ID" value="ENSSMAG00000012612.2"/>
</dbReference>
<evidence type="ECO:0000313" key="6">
    <source>
        <dbReference type="Proteomes" id="UP000694558"/>
    </source>
</evidence>
<dbReference type="Gene3D" id="2.60.40.10">
    <property type="entry name" value="Immunoglobulins"/>
    <property type="match status" value="5"/>
</dbReference>
<sequence length="976" mass="107398">MHCVYPHGLKKAECIAFLRLWFCEGKELENSPDIQIITNGELHSLIIAEAFEEDTGRYSCFASNFYGTDSTSAEIYVEGASSSDSEGEQQFEHVAHHTSSHNYLQGLNGQTMMAAPVFTKSLQELLVSKGQLVVLECRVKGAPSPRVDWYRDGKIIEDSPDFRILQKKPRSPAEPEEICTLVIAEVFPEDSGVFTCTASNKYGTVSSTAALRVRGNTSVKGSPNHQNGCLFVVPLPDPPPNSCLKTGTPTNHKDSRSSSRVGLRVHFRLPEDEEEEQSDTSTQCDEDSMQTSLNKEPPPVLAKPKLDSAQLQLLHNQVLMEQQQETEPPTQTHVPPPSHPPVQIQIQPGAQSSQEGPLWSPRMQREPHPTPFQPQLTTTAPPQPSPHSAPPLTTTPKNPPLSSAPALNATFSSLLNTSPAPPFSSPPSVPQLKTSSLVTSPPPAPQLNTAPPFSFPNSVFALRAQSPPQASSPTSSSSTPSPIQNPVAFLSSVLPSLSPCQPTNSMGLPKGAPLGLQKKVPRVRLPSAEDIRGSKEVLLHEIEKKLKFKDDAPHFEYKVSSFEQRLMSEIEFRLERTPVEESDDEVQHDDVPTGRCIAPIFEKKLKNFKAVEGVPVTFSCKVVGIPLPKVYWFKDGKQILRKNIHYKKIREGDGTCALHIESTTSDDDGNYTIMAANPQGRISCSGHLIVQTGPPRNRLPPIHSQRVRARIQQVEGEQTQERFFQPHFLQAPGDMLAHEGRLCRLDCKVSGLPIPELMWLVNGTPIYPDLYHKLLVRENGVHSLVIDPLTQNDGGTYTCIASNKAGQSSFSLELKVVEKETKHPPQFVEKLQNMGIPEGAPVRLECRVVGMPPPVIFWKKDNDSIPKNKDRISVTQDATGYVCLLIQPTTKDDAGWYTVSAKNEAGIVSCTCRLDIYAQWHQSVPAPMKKAPRTGSRYAALTGQGLDIRSSFPTLDTSPFLFSSSPPEVTLESEEL</sequence>
<dbReference type="FunFam" id="2.60.40.10:FF:000032">
    <property type="entry name" value="palladin isoform X1"/>
    <property type="match status" value="2"/>
</dbReference>
<dbReference type="GO" id="GO:0004672">
    <property type="term" value="F:protein kinase activity"/>
    <property type="evidence" value="ECO:0007669"/>
    <property type="project" value="TreeGrafter"/>
</dbReference>
<organism evidence="5 6">
    <name type="scientific">Scophthalmus maximus</name>
    <name type="common">Turbot</name>
    <name type="synonym">Psetta maxima</name>
    <dbReference type="NCBI Taxonomy" id="52904"/>
    <lineage>
        <taxon>Eukaryota</taxon>
        <taxon>Metazoa</taxon>
        <taxon>Chordata</taxon>
        <taxon>Craniata</taxon>
        <taxon>Vertebrata</taxon>
        <taxon>Euteleostomi</taxon>
        <taxon>Actinopterygii</taxon>
        <taxon>Neopterygii</taxon>
        <taxon>Teleostei</taxon>
        <taxon>Neoteleostei</taxon>
        <taxon>Acanthomorphata</taxon>
        <taxon>Carangaria</taxon>
        <taxon>Pleuronectiformes</taxon>
        <taxon>Pleuronectoidei</taxon>
        <taxon>Scophthalmidae</taxon>
        <taxon>Scophthalmus</taxon>
    </lineage>
</organism>
<dbReference type="FunFam" id="2.60.40.10:FF:001777">
    <property type="entry name" value="myopalladin isoform X3"/>
    <property type="match status" value="1"/>
</dbReference>
<feature type="domain" description="Ig-like" evidence="4">
    <location>
        <begin position="116"/>
        <end position="212"/>
    </location>
</feature>
<name>A0A8D3AMK5_SCOMX</name>
<dbReference type="FunFam" id="2.60.40.10:FF:000256">
    <property type="entry name" value="myopalladin isoform X1"/>
    <property type="match status" value="1"/>
</dbReference>
<dbReference type="InterPro" id="IPR007110">
    <property type="entry name" value="Ig-like_dom"/>
</dbReference>
<feature type="region of interest" description="Disordered" evidence="3">
    <location>
        <begin position="321"/>
        <end position="406"/>
    </location>
</feature>
<feature type="compositionally biased region" description="Low complexity" evidence="3">
    <location>
        <begin position="464"/>
        <end position="482"/>
    </location>
</feature>
<keyword evidence="2" id="KW-0393">Immunoglobulin domain</keyword>
<dbReference type="SMART" id="SM00409">
    <property type="entry name" value="IG"/>
    <property type="match status" value="5"/>
</dbReference>
<feature type="compositionally biased region" description="Pro residues" evidence="3">
    <location>
        <begin position="419"/>
        <end position="429"/>
    </location>
</feature>
<keyword evidence="1" id="KW-1015">Disulfide bond</keyword>
<feature type="region of interest" description="Disordered" evidence="3">
    <location>
        <begin position="418"/>
        <end position="452"/>
    </location>
</feature>
<dbReference type="InterPro" id="IPR003598">
    <property type="entry name" value="Ig_sub2"/>
</dbReference>
<proteinExistence type="predicted"/>
<feature type="domain" description="Ig-like" evidence="4">
    <location>
        <begin position="726"/>
        <end position="817"/>
    </location>
</feature>
<dbReference type="InterPro" id="IPR036179">
    <property type="entry name" value="Ig-like_dom_sf"/>
</dbReference>
<feature type="domain" description="Ig-like" evidence="4">
    <location>
        <begin position="825"/>
        <end position="909"/>
    </location>
</feature>
<dbReference type="FunFam" id="2.60.40.10:FF:000761">
    <property type="entry name" value="palladin isoform X2"/>
    <property type="match status" value="1"/>
</dbReference>
<reference evidence="5" key="1">
    <citation type="submission" date="2023-05" db="EMBL/GenBank/DDBJ databases">
        <title>High-quality long-read genome of Scophthalmus maximus.</title>
        <authorList>
            <person name="Lien S."/>
            <person name="Martinez P."/>
        </authorList>
    </citation>
    <scope>NUCLEOTIDE SEQUENCE [LARGE SCALE GENOMIC DNA]</scope>
</reference>
<accession>A0A8D3AMK5</accession>
<feature type="domain" description="Ig-like" evidence="4">
    <location>
        <begin position="599"/>
        <end position="683"/>
    </location>
</feature>
<protein>
    <recommendedName>
        <fullName evidence="4">Ig-like domain-containing protein</fullName>
    </recommendedName>
</protein>
<dbReference type="PANTHER" id="PTHR47633">
    <property type="entry name" value="IMMUNOGLOBULIN"/>
    <property type="match status" value="1"/>
</dbReference>
<feature type="domain" description="Ig-like" evidence="4">
    <location>
        <begin position="1"/>
        <end position="78"/>
    </location>
</feature>
<reference evidence="5" key="2">
    <citation type="submission" date="2025-08" db="UniProtKB">
        <authorList>
            <consortium name="Ensembl"/>
        </authorList>
    </citation>
    <scope>IDENTIFICATION</scope>
</reference>
<feature type="compositionally biased region" description="Low complexity" evidence="3">
    <location>
        <begin position="321"/>
        <end position="333"/>
    </location>
</feature>
<dbReference type="AlphaFoldDB" id="A0A8D3AMK5"/>